<name>A0A976MC45_THEOR</name>
<evidence type="ECO:0000313" key="2">
    <source>
        <dbReference type="Proteomes" id="UP000244811"/>
    </source>
</evidence>
<protein>
    <submittedName>
        <fullName evidence="1">Uncharacterized protein</fullName>
    </submittedName>
</protein>
<sequence>MVDIDLFNKDEQETKNDYEVTVNKSDFADHFHKVKYDIKFKKPFEYSIRTWLTGPKPYNINIKFRNRNPFSYHVVVEHQIVREVETYFSNHNPNVPLIIGFKPDNSEFEYYTFLSLTGKGWSYGLPSDIGFGTNDLVQRLKQENEKRNKIKYITERGNSQKYYITDSLVQGVRKYTFTAKDDESSQDHQIETNHLLSKGLLDRTIIEKMLYEMKDKTFNSINVYSSIRSNVAILFEFVSETIKVRFERKDNDGYYWMKNISTYDYRYDQGTDVKKIESEYEKRITYQLDKNSNINSGYKKIIEVTEVLKTNSFTAYTHRPKNLESIALTYVLYNDKAITIVANENITSSQGKLEQKNIQISNFKEISTYVLNDRANEHLLIKITKDRVNYYFSRFSKAGTKWRQVCLEELRDSGIDTSSVNQLHVFDKKLESLLNGDSGHGNVEKLLIFIRFEINSIVVLLNKKIMYCKPDIQEVVGTNSKEKHVPPIDIDTNTIEVSDETDTKGNCVKEKRYYLYQHNITEAASKGLGKPGDVTLFLRFYLDKNLIHLYENLNKIEIPTYLTYSPGINDLYVYFYGDRSIRPLLLCYNGKSFKSNDKDSYYTKWILDNDVKDCVCKQDSSKLIKALNKTKFSNVIYLYEQIGSGFEYPGSKLFTWYNHQQEGSKKGDIDLYKGRQETKQGEKSTDIYNAGKINIKLHQKGPPDLSSSRFMRYKHTPQHQHGTKKSCVIFKNNVLLCWRHSKAETIDQIQGQLLISVDVYFSNNRVEEPFLAAFEIGGSSELF</sequence>
<proteinExistence type="predicted"/>
<reference evidence="1" key="1">
    <citation type="submission" date="2022-07" db="EMBL/GenBank/DDBJ databases">
        <title>Evaluation of T. orientalis genome assembly methods using nanopore sequencing and analysis of variation between genomes.</title>
        <authorList>
            <person name="Yam J."/>
            <person name="Micallef M.L."/>
            <person name="Liu M."/>
            <person name="Djordjevic S.P."/>
            <person name="Bogema D.R."/>
            <person name="Jenkins C."/>
        </authorList>
    </citation>
    <scope>NUCLEOTIDE SEQUENCE</scope>
    <source>
        <strain evidence="1">Goon Nure</strain>
    </source>
</reference>
<organism evidence="1 2">
    <name type="scientific">Theileria orientalis</name>
    <dbReference type="NCBI Taxonomy" id="68886"/>
    <lineage>
        <taxon>Eukaryota</taxon>
        <taxon>Sar</taxon>
        <taxon>Alveolata</taxon>
        <taxon>Apicomplexa</taxon>
        <taxon>Aconoidasida</taxon>
        <taxon>Piroplasmida</taxon>
        <taxon>Theileriidae</taxon>
        <taxon>Theileria</taxon>
    </lineage>
</organism>
<evidence type="ECO:0000313" key="1">
    <source>
        <dbReference type="EMBL" id="UKK01524.2"/>
    </source>
</evidence>
<dbReference type="EMBL" id="CP056070">
    <property type="protein sequence ID" value="UKK01524.2"/>
    <property type="molecule type" value="Genomic_DNA"/>
</dbReference>
<accession>A0A976MC45</accession>
<dbReference type="Proteomes" id="UP000244811">
    <property type="component" value="Chromosome 3"/>
</dbReference>
<dbReference type="AlphaFoldDB" id="A0A976MC45"/>
<gene>
    <name evidence="1" type="ORF">MACK_002341</name>
</gene>